<dbReference type="AlphaFoldDB" id="A0A3P1B8W8"/>
<dbReference type="OrthoDB" id="1263224at2"/>
<organism evidence="1 2">
    <name type="scientific">Paenimyroides viscosum</name>
    <dbReference type="NCBI Taxonomy" id="2488729"/>
    <lineage>
        <taxon>Bacteria</taxon>
        <taxon>Pseudomonadati</taxon>
        <taxon>Bacteroidota</taxon>
        <taxon>Flavobacteriia</taxon>
        <taxon>Flavobacteriales</taxon>
        <taxon>Flavobacteriaceae</taxon>
        <taxon>Paenimyroides</taxon>
    </lineage>
</organism>
<dbReference type="EMBL" id="RQTJ01000001">
    <property type="protein sequence ID" value="RRA97133.1"/>
    <property type="molecule type" value="Genomic_DNA"/>
</dbReference>
<reference evidence="1 2" key="1">
    <citation type="submission" date="2018-11" db="EMBL/GenBank/DDBJ databases">
        <title>Flavobacterium sp. nov., YIM 102796 draft genome.</title>
        <authorList>
            <person name="Li G."/>
            <person name="Jiang Y."/>
        </authorList>
    </citation>
    <scope>NUCLEOTIDE SEQUENCE [LARGE SCALE GENOMIC DNA]</scope>
    <source>
        <strain evidence="1 2">YIM 102796</strain>
    </source>
</reference>
<comment type="caution">
    <text evidence="1">The sequence shown here is derived from an EMBL/GenBank/DDBJ whole genome shotgun (WGS) entry which is preliminary data.</text>
</comment>
<name>A0A3P1B8W8_9FLAO</name>
<dbReference type="RefSeq" id="WP_124898056.1">
    <property type="nucleotide sequence ID" value="NZ_RQTJ01000001.1"/>
</dbReference>
<evidence type="ECO:0000313" key="1">
    <source>
        <dbReference type="EMBL" id="RRA97133.1"/>
    </source>
</evidence>
<gene>
    <name evidence="1" type="ORF">EG242_00985</name>
</gene>
<proteinExistence type="predicted"/>
<keyword evidence="2" id="KW-1185">Reference proteome</keyword>
<sequence>MKKLLTVFFVIIILLPMFVYLNPFIWGLRKPPIYKASDKTKELILKLNEKYDLDFSTDTNSDTLWYFIDVRNDRVPKLDNFTLKDFGYYKSQLQTNQNVLKNYADDFLQEFEHKQYFDSIIITKDTLKYKGKIK</sequence>
<evidence type="ECO:0000313" key="2">
    <source>
        <dbReference type="Proteomes" id="UP000268372"/>
    </source>
</evidence>
<dbReference type="Proteomes" id="UP000268372">
    <property type="component" value="Unassembled WGS sequence"/>
</dbReference>
<protein>
    <submittedName>
        <fullName evidence="1">Uncharacterized protein</fullName>
    </submittedName>
</protein>
<accession>A0A3P1B8W8</accession>